<dbReference type="AlphaFoldDB" id="A0AAD6XW35"/>
<feature type="region of interest" description="Disordered" evidence="1">
    <location>
        <begin position="290"/>
        <end position="309"/>
    </location>
</feature>
<proteinExistence type="predicted"/>
<dbReference type="EMBL" id="JARJCN010000019">
    <property type="protein sequence ID" value="KAJ7091997.1"/>
    <property type="molecule type" value="Genomic_DNA"/>
</dbReference>
<evidence type="ECO:0000259" key="2">
    <source>
        <dbReference type="Pfam" id="PF20681"/>
    </source>
</evidence>
<feature type="domain" description="DUF6818" evidence="2">
    <location>
        <begin position="107"/>
        <end position="187"/>
    </location>
</feature>
<feature type="compositionally biased region" description="Acidic residues" evidence="1">
    <location>
        <begin position="184"/>
        <end position="194"/>
    </location>
</feature>
<sequence>PYNFGLPSSSTLPHPVSGPPIDPRLIPLPEDDDLDLSDPAAVAKSRGLKPAAKIAGARHKGKKRQHSPDLDESDLEPVPKKGRPKGSPNFSDEDVSKLLDAVQKVLPLGQKGWKAVTHRYQKWARTARRPERDAKSLEAKYKAILKQKKPTGSASCPPAIKRAHRIETMINERADTRELHDSDVADEGDASSDDSIEVLDAVARRAPSPPLCRNPRMNAPELVNKLSHAFDPDTQRARDEERSQRSFQSAQIFAMSQQLRDAQAIIETLRNRAHDAERARDRAELRLELAEGRGHRSKSERRSKKVDQPDLIRVNGKVRCETVYPEGGQCTYWVTDASSDESEKENKDPKSSSPSRTSSTFFCSSPSASSRSSQLHRESAFYGELPSAGPPTAQHMVAGPPTPADDVMESGAK</sequence>
<feature type="region of interest" description="Disordered" evidence="1">
    <location>
        <begin position="336"/>
        <end position="413"/>
    </location>
</feature>
<protein>
    <recommendedName>
        <fullName evidence="2">DUF6818 domain-containing protein</fullName>
    </recommendedName>
</protein>
<evidence type="ECO:0000256" key="1">
    <source>
        <dbReference type="SAM" id="MobiDB-lite"/>
    </source>
</evidence>
<keyword evidence="4" id="KW-1185">Reference proteome</keyword>
<name>A0AAD6XW35_9AGAR</name>
<organism evidence="3 4">
    <name type="scientific">Mycena belliarum</name>
    <dbReference type="NCBI Taxonomy" id="1033014"/>
    <lineage>
        <taxon>Eukaryota</taxon>
        <taxon>Fungi</taxon>
        <taxon>Dikarya</taxon>
        <taxon>Basidiomycota</taxon>
        <taxon>Agaricomycotina</taxon>
        <taxon>Agaricomycetes</taxon>
        <taxon>Agaricomycetidae</taxon>
        <taxon>Agaricales</taxon>
        <taxon>Marasmiineae</taxon>
        <taxon>Mycenaceae</taxon>
        <taxon>Mycena</taxon>
    </lineage>
</organism>
<feature type="region of interest" description="Disordered" evidence="1">
    <location>
        <begin position="1"/>
        <end position="95"/>
    </location>
</feature>
<dbReference type="Proteomes" id="UP001222325">
    <property type="component" value="Unassembled WGS sequence"/>
</dbReference>
<feature type="compositionally biased region" description="Basic residues" evidence="1">
    <location>
        <begin position="295"/>
        <end position="304"/>
    </location>
</feature>
<feature type="compositionally biased region" description="Low complexity" evidence="1">
    <location>
        <begin position="351"/>
        <end position="373"/>
    </location>
</feature>
<dbReference type="Pfam" id="PF20681">
    <property type="entry name" value="DUF6818"/>
    <property type="match status" value="1"/>
</dbReference>
<comment type="caution">
    <text evidence="3">The sequence shown here is derived from an EMBL/GenBank/DDBJ whole genome shotgun (WGS) entry which is preliminary data.</text>
</comment>
<feature type="non-terminal residue" evidence="3">
    <location>
        <position position="413"/>
    </location>
</feature>
<dbReference type="PANTHER" id="PTHR34409">
    <property type="entry name" value="SET DOMAIN-CONTAINING PROTEIN"/>
    <property type="match status" value="1"/>
</dbReference>
<accession>A0AAD6XW35</accession>
<feature type="region of interest" description="Disordered" evidence="1">
    <location>
        <begin position="175"/>
        <end position="194"/>
    </location>
</feature>
<evidence type="ECO:0000313" key="3">
    <source>
        <dbReference type="EMBL" id="KAJ7091997.1"/>
    </source>
</evidence>
<reference evidence="3" key="1">
    <citation type="submission" date="2023-03" db="EMBL/GenBank/DDBJ databases">
        <title>Massive genome expansion in bonnet fungi (Mycena s.s.) driven by repeated elements and novel gene families across ecological guilds.</title>
        <authorList>
            <consortium name="Lawrence Berkeley National Laboratory"/>
            <person name="Harder C.B."/>
            <person name="Miyauchi S."/>
            <person name="Viragh M."/>
            <person name="Kuo A."/>
            <person name="Thoen E."/>
            <person name="Andreopoulos B."/>
            <person name="Lu D."/>
            <person name="Skrede I."/>
            <person name="Drula E."/>
            <person name="Henrissat B."/>
            <person name="Morin E."/>
            <person name="Kohler A."/>
            <person name="Barry K."/>
            <person name="LaButti K."/>
            <person name="Morin E."/>
            <person name="Salamov A."/>
            <person name="Lipzen A."/>
            <person name="Mereny Z."/>
            <person name="Hegedus B."/>
            <person name="Baldrian P."/>
            <person name="Stursova M."/>
            <person name="Weitz H."/>
            <person name="Taylor A."/>
            <person name="Grigoriev I.V."/>
            <person name="Nagy L.G."/>
            <person name="Martin F."/>
            <person name="Kauserud H."/>
        </authorList>
    </citation>
    <scope>NUCLEOTIDE SEQUENCE</scope>
    <source>
        <strain evidence="3">CBHHK173m</strain>
    </source>
</reference>
<feature type="compositionally biased region" description="Basic residues" evidence="1">
    <location>
        <begin position="56"/>
        <end position="65"/>
    </location>
</feature>
<evidence type="ECO:0000313" key="4">
    <source>
        <dbReference type="Proteomes" id="UP001222325"/>
    </source>
</evidence>
<feature type="compositionally biased region" description="Polar residues" evidence="1">
    <location>
        <begin position="1"/>
        <end position="12"/>
    </location>
</feature>
<dbReference type="PANTHER" id="PTHR34409:SF1">
    <property type="entry name" value="MYB-LIKE DOMAIN-CONTAINING PROTEIN"/>
    <property type="match status" value="1"/>
</dbReference>
<gene>
    <name evidence="3" type="ORF">B0H15DRAFT_777771</name>
</gene>
<dbReference type="InterPro" id="IPR049203">
    <property type="entry name" value="DUF6818"/>
</dbReference>